<evidence type="ECO:0000256" key="1">
    <source>
        <dbReference type="SAM" id="Phobius"/>
    </source>
</evidence>
<sequence length="101" mass="11447">MHYKTKVILSGVTVVLLMMISFVLGVASMNPYVMLYIYEYMAILIFLTVAPAIIGVITSIWQHRFTPFLISIPLAITIPVFVFCSIIICQMAYYYLSLNLA</sequence>
<gene>
    <name evidence="2" type="ORF">A3C61_00165</name>
</gene>
<keyword evidence="1" id="KW-0472">Membrane</keyword>
<dbReference type="AlphaFoldDB" id="A0A1F8F3W6"/>
<name>A0A1F8F3W6_9BACT</name>
<feature type="transmembrane region" description="Helical" evidence="1">
    <location>
        <begin position="7"/>
        <end position="28"/>
    </location>
</feature>
<keyword evidence="1" id="KW-0812">Transmembrane</keyword>
<protein>
    <submittedName>
        <fullName evidence="2">Uncharacterized protein</fullName>
    </submittedName>
</protein>
<reference evidence="2 3" key="1">
    <citation type="journal article" date="2016" name="Nat. Commun.">
        <title>Thousands of microbial genomes shed light on interconnected biogeochemical processes in an aquifer system.</title>
        <authorList>
            <person name="Anantharaman K."/>
            <person name="Brown C.T."/>
            <person name="Hug L.A."/>
            <person name="Sharon I."/>
            <person name="Castelle C.J."/>
            <person name="Probst A.J."/>
            <person name="Thomas B.C."/>
            <person name="Singh A."/>
            <person name="Wilkins M.J."/>
            <person name="Karaoz U."/>
            <person name="Brodie E.L."/>
            <person name="Williams K.H."/>
            <person name="Hubbard S.S."/>
            <person name="Banfield J.F."/>
        </authorList>
    </citation>
    <scope>NUCLEOTIDE SEQUENCE [LARGE SCALE GENOMIC DNA]</scope>
</reference>
<dbReference type="EMBL" id="MGJO01000063">
    <property type="protein sequence ID" value="OGN07831.1"/>
    <property type="molecule type" value="Genomic_DNA"/>
</dbReference>
<comment type="caution">
    <text evidence="2">The sequence shown here is derived from an EMBL/GenBank/DDBJ whole genome shotgun (WGS) entry which is preliminary data.</text>
</comment>
<evidence type="ECO:0000313" key="2">
    <source>
        <dbReference type="EMBL" id="OGN07831.1"/>
    </source>
</evidence>
<evidence type="ECO:0000313" key="3">
    <source>
        <dbReference type="Proteomes" id="UP000178908"/>
    </source>
</evidence>
<feature type="transmembrane region" description="Helical" evidence="1">
    <location>
        <begin position="40"/>
        <end position="61"/>
    </location>
</feature>
<keyword evidence="1" id="KW-1133">Transmembrane helix</keyword>
<organism evidence="2 3">
    <name type="scientific">Candidatus Yanofskybacteria bacterium RIFCSPHIGHO2_02_FULL_39_10</name>
    <dbReference type="NCBI Taxonomy" id="1802674"/>
    <lineage>
        <taxon>Bacteria</taxon>
        <taxon>Candidatus Yanofskyibacteriota</taxon>
    </lineage>
</organism>
<accession>A0A1F8F3W6</accession>
<dbReference type="Proteomes" id="UP000178908">
    <property type="component" value="Unassembled WGS sequence"/>
</dbReference>
<proteinExistence type="predicted"/>
<feature type="transmembrane region" description="Helical" evidence="1">
    <location>
        <begin position="68"/>
        <end position="96"/>
    </location>
</feature>